<evidence type="ECO:0000256" key="1">
    <source>
        <dbReference type="SAM" id="MobiDB-lite"/>
    </source>
</evidence>
<dbReference type="RefSeq" id="WP_076979227.1">
    <property type="nucleotide sequence ID" value="NZ_CP019124.1"/>
</dbReference>
<dbReference type="AlphaFoldDB" id="A0A1U7DGS8"/>
<name>A0A1U7DGS8_9RHOB</name>
<dbReference type="InterPro" id="IPR010845">
    <property type="entry name" value="FlaF"/>
</dbReference>
<reference evidence="2 3" key="1">
    <citation type="submission" date="2017-01" db="EMBL/GenBank/DDBJ databases">
        <title>Genomic analysis of Xuhuaishuia manganoxidans DY6-4.</title>
        <authorList>
            <person name="Wang X."/>
        </authorList>
    </citation>
    <scope>NUCLEOTIDE SEQUENCE [LARGE SCALE GENOMIC DNA]</scope>
    <source>
        <strain evidence="2 3">DY6-4</strain>
    </source>
</reference>
<sequence>MSIAAYKTTIRESESPRQIERRLLVRVTATLDASAREYDSAEAGFARVTLLTSALREALSDNVAIWQALKSDLANPGNALPADLRAMLISLSLWVERQTNVVIGGGVGIQDLVQVNRNIIAGLSGQAPSGPGATAPGAVAGQGTDSTASI</sequence>
<accession>A0A2M9DEJ0</accession>
<accession>A0A1U7DGS8</accession>
<evidence type="ECO:0000313" key="3">
    <source>
        <dbReference type="Proteomes" id="UP000187266"/>
    </source>
</evidence>
<dbReference type="Pfam" id="PF07309">
    <property type="entry name" value="FlaF"/>
    <property type="match status" value="1"/>
</dbReference>
<feature type="region of interest" description="Disordered" evidence="1">
    <location>
        <begin position="126"/>
        <end position="150"/>
    </location>
</feature>
<evidence type="ECO:0000313" key="2">
    <source>
        <dbReference type="EMBL" id="APX89204.1"/>
    </source>
</evidence>
<dbReference type="Proteomes" id="UP000187266">
    <property type="component" value="Chromosome"/>
</dbReference>
<organism evidence="2 3">
    <name type="scientific">Brevirhabdus pacifica</name>
    <dbReference type="NCBI Taxonomy" id="1267768"/>
    <lineage>
        <taxon>Bacteria</taxon>
        <taxon>Pseudomonadati</taxon>
        <taxon>Pseudomonadota</taxon>
        <taxon>Alphaproteobacteria</taxon>
        <taxon>Rhodobacterales</taxon>
        <taxon>Paracoccaceae</taxon>
        <taxon>Brevirhabdus</taxon>
    </lineage>
</organism>
<gene>
    <name evidence="2" type="ORF">BV394_05310</name>
</gene>
<dbReference type="GO" id="GO:0044781">
    <property type="term" value="P:bacterial-type flagellum organization"/>
    <property type="evidence" value="ECO:0007669"/>
    <property type="project" value="InterPro"/>
</dbReference>
<dbReference type="EMBL" id="CP019124">
    <property type="protein sequence ID" value="APX89204.1"/>
    <property type="molecule type" value="Genomic_DNA"/>
</dbReference>
<protein>
    <submittedName>
        <fullName evidence="2">FlaF protein</fullName>
    </submittedName>
</protein>
<dbReference type="OrthoDB" id="9808944at2"/>
<dbReference type="STRING" id="1267768.BV394_05310"/>
<proteinExistence type="predicted"/>
<feature type="compositionally biased region" description="Low complexity" evidence="1">
    <location>
        <begin position="126"/>
        <end position="144"/>
    </location>
</feature>
<keyword evidence="3" id="KW-1185">Reference proteome</keyword>